<feature type="compositionally biased region" description="Polar residues" evidence="1">
    <location>
        <begin position="119"/>
        <end position="134"/>
    </location>
</feature>
<evidence type="ECO:0000256" key="1">
    <source>
        <dbReference type="SAM" id="MobiDB-lite"/>
    </source>
</evidence>
<dbReference type="CDD" id="cd11650">
    <property type="entry name" value="AT4G37440_like"/>
    <property type="match status" value="1"/>
</dbReference>
<evidence type="ECO:0000313" key="3">
    <source>
        <dbReference type="Proteomes" id="UP000596660"/>
    </source>
</evidence>
<feature type="region of interest" description="Disordered" evidence="1">
    <location>
        <begin position="107"/>
        <end position="138"/>
    </location>
</feature>
<protein>
    <submittedName>
        <fullName evidence="2">Uncharacterized protein</fullName>
    </submittedName>
</protein>
<feature type="region of interest" description="Disordered" evidence="1">
    <location>
        <begin position="469"/>
        <end position="516"/>
    </location>
</feature>
<feature type="compositionally biased region" description="Polar residues" evidence="1">
    <location>
        <begin position="471"/>
        <end position="482"/>
    </location>
</feature>
<dbReference type="PANTHER" id="PTHR34057:SF10">
    <property type="entry name" value="TRANSPOSASE, PTTA_EN_SPM, PLANT"/>
    <property type="match status" value="1"/>
</dbReference>
<accession>A0A803M4P6</accession>
<feature type="region of interest" description="Disordered" evidence="1">
    <location>
        <begin position="1"/>
        <end position="25"/>
    </location>
</feature>
<dbReference type="Gramene" id="AUR62023419-RA">
    <property type="protein sequence ID" value="AUR62023419-RA:cds"/>
    <property type="gene ID" value="AUR62023419"/>
</dbReference>
<dbReference type="EnsemblPlants" id="AUR62023419-RA">
    <property type="protein sequence ID" value="AUR62023419-RA:cds"/>
    <property type="gene ID" value="AUR62023419"/>
</dbReference>
<dbReference type="InterPro" id="IPR038745">
    <property type="entry name" value="AT4G37440-like"/>
</dbReference>
<dbReference type="PANTHER" id="PTHR34057">
    <property type="entry name" value="ELONGATION FACTOR"/>
    <property type="match status" value="1"/>
</dbReference>
<feature type="compositionally biased region" description="Basic residues" evidence="1">
    <location>
        <begin position="495"/>
        <end position="516"/>
    </location>
</feature>
<dbReference type="Proteomes" id="UP000596660">
    <property type="component" value="Unplaced"/>
</dbReference>
<organism evidence="2 3">
    <name type="scientific">Chenopodium quinoa</name>
    <name type="common">Quinoa</name>
    <dbReference type="NCBI Taxonomy" id="63459"/>
    <lineage>
        <taxon>Eukaryota</taxon>
        <taxon>Viridiplantae</taxon>
        <taxon>Streptophyta</taxon>
        <taxon>Embryophyta</taxon>
        <taxon>Tracheophyta</taxon>
        <taxon>Spermatophyta</taxon>
        <taxon>Magnoliopsida</taxon>
        <taxon>eudicotyledons</taxon>
        <taxon>Gunneridae</taxon>
        <taxon>Pentapetalae</taxon>
        <taxon>Caryophyllales</taxon>
        <taxon>Chenopodiaceae</taxon>
        <taxon>Chenopodioideae</taxon>
        <taxon>Atripliceae</taxon>
        <taxon>Chenopodium</taxon>
    </lineage>
</organism>
<sequence length="516" mass="57655">MGPEVDMSGKLDTPMKVSPVSMKDNSTVKLSEENLVVCTSNCEDHGFADADAVVKTPEENPVTTCASSYEDSGFHMDVSRADCDQGMAANGNDEDLEVDIVENVESDEEVVSERESLDATENSSSFGCTDSETGTAGALNDVEVESELRNDNSSLMEFDGFNDLFKTRKKKLTAQWRKFVRPLMWRCKWVELQIRELRSQASKYDRELAECAKTKQCELEKYAAEDLAVKTAPSVCQNRPVRVMKRKKRKRVEETTDLTAYSSCHSLFSYFVNKRRSGDSAYLDDDHGNTEKTTSGVSEFGINGEWSFLDKDSDSFENILRNIEVAQMHVRQLRSRIDKVVRENAEILSFDPGEALINCGPSSILAQVDGENFQIGSYPTTTRQTLENKMIMPESVVSGPREVNPANMIGTADQQQFGRICGKIDNKILVANQQVKEESNHTEVVGTRLTAELQSGTEVKSENIEHVLEPNSPSKMTASQEQLAVKVRSKLTTSKNKKKRGRRKARIGRWSRKSSG</sequence>
<dbReference type="OMA" id="CTDTSMP"/>
<reference evidence="2" key="1">
    <citation type="journal article" date="2017" name="Nature">
        <title>The genome of Chenopodium quinoa.</title>
        <authorList>
            <person name="Jarvis D.E."/>
            <person name="Ho Y.S."/>
            <person name="Lightfoot D.J."/>
            <person name="Schmoeckel S.M."/>
            <person name="Li B."/>
            <person name="Borm T.J.A."/>
            <person name="Ohyanagi H."/>
            <person name="Mineta K."/>
            <person name="Michell C.T."/>
            <person name="Saber N."/>
            <person name="Kharbatia N.M."/>
            <person name="Rupper R.R."/>
            <person name="Sharp A.R."/>
            <person name="Dally N."/>
            <person name="Boughton B.A."/>
            <person name="Woo Y.H."/>
            <person name="Gao G."/>
            <person name="Schijlen E.G.W.M."/>
            <person name="Guo X."/>
            <person name="Momin A.A."/>
            <person name="Negrao S."/>
            <person name="Al-Babili S."/>
            <person name="Gehring C."/>
            <person name="Roessner U."/>
            <person name="Jung C."/>
            <person name="Murphy K."/>
            <person name="Arold S.T."/>
            <person name="Gojobori T."/>
            <person name="van der Linden C.G."/>
            <person name="van Loo E.N."/>
            <person name="Jellen E.N."/>
            <person name="Maughan P.J."/>
            <person name="Tester M."/>
        </authorList>
    </citation>
    <scope>NUCLEOTIDE SEQUENCE [LARGE SCALE GENOMIC DNA]</scope>
    <source>
        <strain evidence="2">cv. PI 614886</strain>
    </source>
</reference>
<reference evidence="2" key="2">
    <citation type="submission" date="2021-03" db="UniProtKB">
        <authorList>
            <consortium name="EnsemblPlants"/>
        </authorList>
    </citation>
    <scope>IDENTIFICATION</scope>
</reference>
<name>A0A803M4P6_CHEQI</name>
<evidence type="ECO:0000313" key="2">
    <source>
        <dbReference type="EnsemblPlants" id="AUR62023419-RA:cds"/>
    </source>
</evidence>
<keyword evidence="3" id="KW-1185">Reference proteome</keyword>
<dbReference type="SMR" id="A0A803M4P6"/>
<dbReference type="AlphaFoldDB" id="A0A803M4P6"/>
<proteinExistence type="predicted"/>